<feature type="domain" description="PilZ" evidence="1">
    <location>
        <begin position="34"/>
        <end position="110"/>
    </location>
</feature>
<dbReference type="STRING" id="632773.BBEV_0087"/>
<dbReference type="OrthoDB" id="2354159at2"/>
<evidence type="ECO:0000259" key="1">
    <source>
        <dbReference type="Pfam" id="PF07238"/>
    </source>
</evidence>
<reference evidence="2 3" key="1">
    <citation type="submission" date="2015-08" db="EMBL/GenBank/DDBJ databases">
        <title>The complete genome sequence of Bacillus beveridgei MLTeJB.</title>
        <authorList>
            <person name="Hanson T.E."/>
            <person name="Mesa C."/>
            <person name="Basesman S.M."/>
            <person name="Oremland R.S."/>
        </authorList>
    </citation>
    <scope>NUCLEOTIDE SEQUENCE [LARGE SCALE GENOMIC DNA]</scope>
    <source>
        <strain evidence="2 3">MLTeJB</strain>
    </source>
</reference>
<dbReference type="KEGG" id="bbev:BBEV_0087"/>
<keyword evidence="3" id="KW-1185">Reference proteome</keyword>
<evidence type="ECO:0000313" key="2">
    <source>
        <dbReference type="EMBL" id="AOM81482.1"/>
    </source>
</evidence>
<dbReference type="RefSeq" id="WP_069363655.1">
    <property type="nucleotide sequence ID" value="NZ_CP012502.1"/>
</dbReference>
<dbReference type="EMBL" id="CP012502">
    <property type="protein sequence ID" value="AOM81482.1"/>
    <property type="molecule type" value="Genomic_DNA"/>
</dbReference>
<evidence type="ECO:0000313" key="3">
    <source>
        <dbReference type="Proteomes" id="UP000094463"/>
    </source>
</evidence>
<accession>A0A1D7QR36</accession>
<dbReference type="InterPro" id="IPR009875">
    <property type="entry name" value="PilZ_domain"/>
</dbReference>
<protein>
    <submittedName>
        <fullName evidence="2">Type IV Pilus Assembly PilZ</fullName>
    </submittedName>
</protein>
<name>A0A1D7QR36_9BACI</name>
<dbReference type="Pfam" id="PF07238">
    <property type="entry name" value="PilZ"/>
    <property type="match status" value="1"/>
</dbReference>
<proteinExistence type="predicted"/>
<dbReference type="AlphaFoldDB" id="A0A1D7QR36"/>
<dbReference type="GO" id="GO:0035438">
    <property type="term" value="F:cyclic-di-GMP binding"/>
    <property type="evidence" value="ECO:0007669"/>
    <property type="project" value="InterPro"/>
</dbReference>
<dbReference type="Gene3D" id="2.40.10.220">
    <property type="entry name" value="predicted glycosyltransferase like domains"/>
    <property type="match status" value="1"/>
</dbReference>
<dbReference type="SUPFAM" id="SSF141371">
    <property type="entry name" value="PilZ domain-like"/>
    <property type="match status" value="1"/>
</dbReference>
<gene>
    <name evidence="2" type="ORF">BBEV_0087</name>
</gene>
<sequence length="135" mass="15319">MTKRFKREEPLRYEFASPIDTTFVISRLRGESYQSKPAKGVLVNISPGGLKLVTELDLPKGDDLSLTFTIHLAGYDIAPEGEVVWKEKRGTSFVYGLRFIEDPEMEEAILRGLKAYAVHERNAQNGAAKRRRSFE</sequence>
<organism evidence="2 3">
    <name type="scientific">Salisediminibacterium beveridgei</name>
    <dbReference type="NCBI Taxonomy" id="632773"/>
    <lineage>
        <taxon>Bacteria</taxon>
        <taxon>Bacillati</taxon>
        <taxon>Bacillota</taxon>
        <taxon>Bacilli</taxon>
        <taxon>Bacillales</taxon>
        <taxon>Bacillaceae</taxon>
        <taxon>Salisediminibacterium</taxon>
    </lineage>
</organism>
<dbReference type="Proteomes" id="UP000094463">
    <property type="component" value="Chromosome"/>
</dbReference>